<comment type="caution">
    <text evidence="2">The sequence shown here is derived from an EMBL/GenBank/DDBJ whole genome shotgun (WGS) entry which is preliminary data.</text>
</comment>
<dbReference type="EMBL" id="JAVRRJ010000006">
    <property type="protein sequence ID" value="KAK5083863.1"/>
    <property type="molecule type" value="Genomic_DNA"/>
</dbReference>
<dbReference type="Gene3D" id="3.40.50.1110">
    <property type="entry name" value="SGNH hydrolase"/>
    <property type="match status" value="1"/>
</dbReference>
<dbReference type="AlphaFoldDB" id="A0AAN7Y5P4"/>
<keyword evidence="3" id="KW-1185">Reference proteome</keyword>
<dbReference type="Pfam" id="PF13472">
    <property type="entry name" value="Lipase_GDSL_2"/>
    <property type="match status" value="1"/>
</dbReference>
<dbReference type="SUPFAM" id="SSF52266">
    <property type="entry name" value="SGNH hydrolase"/>
    <property type="match status" value="1"/>
</dbReference>
<dbReference type="InterPro" id="IPR036514">
    <property type="entry name" value="SGNH_hydro_sf"/>
</dbReference>
<organism evidence="2 3">
    <name type="scientific">Lithohypha guttulata</name>
    <dbReference type="NCBI Taxonomy" id="1690604"/>
    <lineage>
        <taxon>Eukaryota</taxon>
        <taxon>Fungi</taxon>
        <taxon>Dikarya</taxon>
        <taxon>Ascomycota</taxon>
        <taxon>Pezizomycotina</taxon>
        <taxon>Eurotiomycetes</taxon>
        <taxon>Chaetothyriomycetidae</taxon>
        <taxon>Chaetothyriales</taxon>
        <taxon>Trichomeriaceae</taxon>
        <taxon>Lithohypha</taxon>
    </lineage>
</organism>
<proteinExistence type="predicted"/>
<evidence type="ECO:0000259" key="1">
    <source>
        <dbReference type="Pfam" id="PF13472"/>
    </source>
</evidence>
<sequence length="299" mass="33444">MASNRDSHSDEGLIQYPQFILFGDSITQFSSLTLQARLQDQYIRRLDVLNRGLSGFTAPMGFVALQKFLPASAPKSSWPKIRIATIFFGANDACVPGQSQHVKLTDYIDALQKMVAYPVFNHSPKELTEIIVITPPPVNEHQFERMPDGHFQRRAGITSQYARAARETGKAAGVHVLDFWTVIMSRVGWSSSMGIECCCDHIPSHFDAPDGVSRPTEQHIPGCCHAPTDIPNDKNQLSDFLRDGLHLTNSGYDVLYGELMKLIQQRLPHLIPDNIPMVLPAWRDALQLAEYNTTSTNKL</sequence>
<name>A0AAN7Y5P4_9EURO</name>
<gene>
    <name evidence="2" type="ORF">LTR05_006370</name>
</gene>
<dbReference type="CDD" id="cd01838">
    <property type="entry name" value="Isoamyl_acetate_hydrolase_like"/>
    <property type="match status" value="1"/>
</dbReference>
<dbReference type="InterPro" id="IPR045136">
    <property type="entry name" value="Iah1-like"/>
</dbReference>
<evidence type="ECO:0000313" key="2">
    <source>
        <dbReference type="EMBL" id="KAK5083863.1"/>
    </source>
</evidence>
<dbReference type="Proteomes" id="UP001309876">
    <property type="component" value="Unassembled WGS sequence"/>
</dbReference>
<accession>A0AAN7Y5P4</accession>
<dbReference type="InterPro" id="IPR013830">
    <property type="entry name" value="SGNH_hydro"/>
</dbReference>
<dbReference type="PANTHER" id="PTHR14209">
    <property type="entry name" value="ISOAMYL ACETATE-HYDROLYZING ESTERASE 1"/>
    <property type="match status" value="1"/>
</dbReference>
<dbReference type="PANTHER" id="PTHR14209:SF19">
    <property type="entry name" value="ISOAMYL ACETATE-HYDROLYZING ESTERASE 1 HOMOLOG"/>
    <property type="match status" value="1"/>
</dbReference>
<feature type="domain" description="SGNH hydrolase-type esterase" evidence="1">
    <location>
        <begin position="21"/>
        <end position="190"/>
    </location>
</feature>
<evidence type="ECO:0000313" key="3">
    <source>
        <dbReference type="Proteomes" id="UP001309876"/>
    </source>
</evidence>
<reference evidence="2 3" key="1">
    <citation type="submission" date="2023-08" db="EMBL/GenBank/DDBJ databases">
        <title>Black Yeasts Isolated from many extreme environments.</title>
        <authorList>
            <person name="Coleine C."/>
            <person name="Stajich J.E."/>
            <person name="Selbmann L."/>
        </authorList>
    </citation>
    <scope>NUCLEOTIDE SEQUENCE [LARGE SCALE GENOMIC DNA]</scope>
    <source>
        <strain evidence="2 3">CCFEE 5910</strain>
    </source>
</reference>
<protein>
    <recommendedName>
        <fullName evidence="1">SGNH hydrolase-type esterase domain-containing protein</fullName>
    </recommendedName>
</protein>